<organism evidence="4 5">
    <name type="scientific">Musa acuminata subsp. malaccensis</name>
    <name type="common">Wild banana</name>
    <name type="synonym">Musa malaccensis</name>
    <dbReference type="NCBI Taxonomy" id="214687"/>
    <lineage>
        <taxon>Eukaryota</taxon>
        <taxon>Viridiplantae</taxon>
        <taxon>Streptophyta</taxon>
        <taxon>Embryophyta</taxon>
        <taxon>Tracheophyta</taxon>
        <taxon>Spermatophyta</taxon>
        <taxon>Magnoliopsida</taxon>
        <taxon>Liliopsida</taxon>
        <taxon>Zingiberales</taxon>
        <taxon>Musaceae</taxon>
        <taxon>Musa</taxon>
    </lineage>
</organism>
<dbReference type="Gene3D" id="2.40.40.10">
    <property type="entry name" value="RlpA-like domain"/>
    <property type="match status" value="1"/>
</dbReference>
<evidence type="ECO:0000259" key="2">
    <source>
        <dbReference type="PROSITE" id="PS50842"/>
    </source>
</evidence>
<reference evidence="3" key="1">
    <citation type="submission" date="2021-03" db="EMBL/GenBank/DDBJ databases">
        <authorList>
            <consortium name="Genoscope - CEA"/>
            <person name="William W."/>
        </authorList>
    </citation>
    <scope>NUCLEOTIDE SEQUENCE</scope>
    <source>
        <strain evidence="3">Doubled-haploid Pahang</strain>
    </source>
</reference>
<feature type="compositionally biased region" description="Basic and acidic residues" evidence="1">
    <location>
        <begin position="1"/>
        <end position="10"/>
    </location>
</feature>
<dbReference type="PROSITE" id="PS50842">
    <property type="entry name" value="EXPANSIN_EG45"/>
    <property type="match status" value="1"/>
</dbReference>
<dbReference type="EnsemblPlants" id="Ma05_t15340.1">
    <property type="protein sequence ID" value="Ma05_p15340.1"/>
    <property type="gene ID" value="Ma05_g15340"/>
</dbReference>
<evidence type="ECO:0000313" key="5">
    <source>
        <dbReference type="Proteomes" id="UP000012960"/>
    </source>
</evidence>
<keyword evidence="5" id="KW-1185">Reference proteome</keyword>
<dbReference type="PANTHER" id="PTHR31692:SF56">
    <property type="entry name" value="EXPANSIN-B2-RELATED"/>
    <property type="match status" value="1"/>
</dbReference>
<feature type="region of interest" description="Disordered" evidence="1">
    <location>
        <begin position="213"/>
        <end position="235"/>
    </location>
</feature>
<dbReference type="EMBL" id="HG996470">
    <property type="protein sequence ID" value="CAG1838565.1"/>
    <property type="molecule type" value="Genomic_DNA"/>
</dbReference>
<proteinExistence type="predicted"/>
<feature type="region of interest" description="Disordered" evidence="1">
    <location>
        <begin position="1"/>
        <end position="21"/>
    </location>
</feature>
<feature type="compositionally biased region" description="Polar residues" evidence="1">
    <location>
        <begin position="213"/>
        <end position="226"/>
    </location>
</feature>
<name>A0A804J4Q0_MUSAM</name>
<gene>
    <name evidence="3" type="ORF">GSMUA_267420.1</name>
</gene>
<sequence>MPFRHTETKQKSAIVVPSNNNNPTPEVSLTLNLTRTNATLQAICYINLSLRLLRSSDDGPHFTSSVFPLSSLFLHGFDIFPLSRWPLHPKLSNFSTTSTGWSSAGATWHGGANGTESDGGACGYGAAVHLPPFSPVIAAGNGSTFTSGKGCFQHLFHYVKCTGNPARSGNPVTVVMTDECPGSACLNEPRPFRHERDCIWSHVTARANISATRRRTSPSTVHTSGVRSPWDQRGLPCGSGRRMDRHAAVVGCGLEVEIGLGVAGAFLDSPDVRRFRQGPHGRMTYRSLVNCKA</sequence>
<dbReference type="InterPro" id="IPR007112">
    <property type="entry name" value="Expansin/allergen_DPBB_dom"/>
</dbReference>
<dbReference type="AlphaFoldDB" id="A0A804J4Q0"/>
<dbReference type="InParanoid" id="A0A804J4Q0"/>
<dbReference type="SUPFAM" id="SSF50685">
    <property type="entry name" value="Barwin-like endoglucanases"/>
    <property type="match status" value="1"/>
</dbReference>
<dbReference type="Gramene" id="Ma05_t15340.1">
    <property type="protein sequence ID" value="Ma05_p15340.1"/>
    <property type="gene ID" value="Ma05_g15340"/>
</dbReference>
<evidence type="ECO:0000313" key="4">
    <source>
        <dbReference type="EnsemblPlants" id="Ma05_p15340.1"/>
    </source>
</evidence>
<accession>A0A804J4Q0</accession>
<dbReference type="InterPro" id="IPR036908">
    <property type="entry name" value="RlpA-like_sf"/>
</dbReference>
<reference evidence="4" key="2">
    <citation type="submission" date="2021-05" db="UniProtKB">
        <authorList>
            <consortium name="EnsemblPlants"/>
        </authorList>
    </citation>
    <scope>IDENTIFICATION</scope>
    <source>
        <strain evidence="4">subsp. malaccensis</strain>
    </source>
</reference>
<evidence type="ECO:0000256" key="1">
    <source>
        <dbReference type="SAM" id="MobiDB-lite"/>
    </source>
</evidence>
<protein>
    <submittedName>
        <fullName evidence="3">(wild Malaysian banana) hypothetical protein</fullName>
    </submittedName>
</protein>
<dbReference type="PANTHER" id="PTHR31692">
    <property type="entry name" value="EXPANSIN-B3"/>
    <property type="match status" value="1"/>
</dbReference>
<evidence type="ECO:0000313" key="3">
    <source>
        <dbReference type="EMBL" id="CAG1838565.1"/>
    </source>
</evidence>
<feature type="domain" description="Expansin-like EG45" evidence="2">
    <location>
        <begin position="119"/>
        <end position="193"/>
    </location>
</feature>
<dbReference type="Proteomes" id="UP000012960">
    <property type="component" value="Unplaced"/>
</dbReference>